<evidence type="ECO:0008006" key="4">
    <source>
        <dbReference type="Google" id="ProtNLM"/>
    </source>
</evidence>
<dbReference type="STRING" id="123320.SAMN06309945_1373"/>
<keyword evidence="1" id="KW-0812">Transmembrane</keyword>
<protein>
    <recommendedName>
        <fullName evidence="4">DUF4233 domain-containing protein</fullName>
    </recommendedName>
</protein>
<dbReference type="RefSeq" id="WP_234990997.1">
    <property type="nucleotide sequence ID" value="NZ_FUZP01000001.1"/>
</dbReference>
<dbReference type="Proteomes" id="UP000190857">
    <property type="component" value="Unassembled WGS sequence"/>
</dbReference>
<evidence type="ECO:0000313" key="3">
    <source>
        <dbReference type="Proteomes" id="UP000190857"/>
    </source>
</evidence>
<evidence type="ECO:0000313" key="2">
    <source>
        <dbReference type="EMBL" id="SKC48319.1"/>
    </source>
</evidence>
<keyword evidence="1" id="KW-1133">Transmembrane helix</keyword>
<name>A0A1T5JA99_9MICO</name>
<dbReference type="EMBL" id="FUZP01000001">
    <property type="protein sequence ID" value="SKC48319.1"/>
    <property type="molecule type" value="Genomic_DNA"/>
</dbReference>
<organism evidence="2 3">
    <name type="scientific">Okibacterium fritillariae</name>
    <dbReference type="NCBI Taxonomy" id="123320"/>
    <lineage>
        <taxon>Bacteria</taxon>
        <taxon>Bacillati</taxon>
        <taxon>Actinomycetota</taxon>
        <taxon>Actinomycetes</taxon>
        <taxon>Micrococcales</taxon>
        <taxon>Microbacteriaceae</taxon>
        <taxon>Okibacterium</taxon>
    </lineage>
</organism>
<feature type="transmembrane region" description="Helical" evidence="1">
    <location>
        <begin position="81"/>
        <end position="114"/>
    </location>
</feature>
<evidence type="ECO:0000256" key="1">
    <source>
        <dbReference type="SAM" id="Phobius"/>
    </source>
</evidence>
<reference evidence="2 3" key="1">
    <citation type="submission" date="2017-02" db="EMBL/GenBank/DDBJ databases">
        <authorList>
            <person name="Peterson S.W."/>
        </authorList>
    </citation>
    <scope>NUCLEOTIDE SEQUENCE [LARGE SCALE GENOMIC DNA]</scope>
    <source>
        <strain evidence="2 3">VKM Ac-2059</strain>
    </source>
</reference>
<dbReference type="InterPro" id="IPR025327">
    <property type="entry name" value="DUF4233"/>
</dbReference>
<accession>A0A1T5JA99</accession>
<sequence>MSGLFSGRGGGRAGRPRRQRSVTELVASIVLGFETVVVFLAALVIFGLKALPPAPALIGGAVFCLALFAAIGLLHTRAGIILGWVLQAAIVATGIFVPAMFVVGILFIAIWVYAMYAGGRIDRRNNSHNTLETE</sequence>
<gene>
    <name evidence="2" type="ORF">SAMN06309945_1373</name>
</gene>
<keyword evidence="3" id="KW-1185">Reference proteome</keyword>
<dbReference type="Pfam" id="PF14017">
    <property type="entry name" value="DUF4233"/>
    <property type="match status" value="1"/>
</dbReference>
<dbReference type="AlphaFoldDB" id="A0A1T5JA99"/>
<proteinExistence type="predicted"/>
<feature type="transmembrane region" description="Helical" evidence="1">
    <location>
        <begin position="54"/>
        <end position="74"/>
    </location>
</feature>
<feature type="transmembrane region" description="Helical" evidence="1">
    <location>
        <begin position="25"/>
        <end position="48"/>
    </location>
</feature>
<keyword evidence="1" id="KW-0472">Membrane</keyword>